<dbReference type="Proteomes" id="UP000887013">
    <property type="component" value="Unassembled WGS sequence"/>
</dbReference>
<dbReference type="OrthoDB" id="6419934at2759"/>
<evidence type="ECO:0000313" key="1">
    <source>
        <dbReference type="EMBL" id="GFU30732.1"/>
    </source>
</evidence>
<organism evidence="1 2">
    <name type="scientific">Nephila pilipes</name>
    <name type="common">Giant wood spider</name>
    <name type="synonym">Nephila maculata</name>
    <dbReference type="NCBI Taxonomy" id="299642"/>
    <lineage>
        <taxon>Eukaryota</taxon>
        <taxon>Metazoa</taxon>
        <taxon>Ecdysozoa</taxon>
        <taxon>Arthropoda</taxon>
        <taxon>Chelicerata</taxon>
        <taxon>Arachnida</taxon>
        <taxon>Araneae</taxon>
        <taxon>Araneomorphae</taxon>
        <taxon>Entelegynae</taxon>
        <taxon>Araneoidea</taxon>
        <taxon>Nephilidae</taxon>
        <taxon>Nephila</taxon>
    </lineage>
</organism>
<dbReference type="EMBL" id="BMAW01033535">
    <property type="protein sequence ID" value="GFU30732.1"/>
    <property type="molecule type" value="Genomic_DNA"/>
</dbReference>
<keyword evidence="2" id="KW-1185">Reference proteome</keyword>
<accession>A0A8X6UPM5</accession>
<gene>
    <name evidence="1" type="ORF">NPIL_345891</name>
</gene>
<reference evidence="1" key="1">
    <citation type="submission" date="2020-08" db="EMBL/GenBank/DDBJ databases">
        <title>Multicomponent nature underlies the extraordinary mechanical properties of spider dragline silk.</title>
        <authorList>
            <person name="Kono N."/>
            <person name="Nakamura H."/>
            <person name="Mori M."/>
            <person name="Yoshida Y."/>
            <person name="Ohtoshi R."/>
            <person name="Malay A.D."/>
            <person name="Moran D.A.P."/>
            <person name="Tomita M."/>
            <person name="Numata K."/>
            <person name="Arakawa K."/>
        </authorList>
    </citation>
    <scope>NUCLEOTIDE SEQUENCE</scope>
</reference>
<dbReference type="AlphaFoldDB" id="A0A8X6UPM5"/>
<protein>
    <submittedName>
        <fullName evidence="1">Uncharacterized protein</fullName>
    </submittedName>
</protein>
<sequence length="127" mass="15105">MLKLSNYAVNKQIFFRRPSEDLFVESSGRSDHRFFLIMLTYHVLYEFYFDEDGGNLIALQLLWRSISDAFVARDKMIGSLWRFSRNSIFLSKRTELIFDHVNLIHTEITVPDPRSLQHLCRCSLRQD</sequence>
<proteinExistence type="predicted"/>
<evidence type="ECO:0000313" key="2">
    <source>
        <dbReference type="Proteomes" id="UP000887013"/>
    </source>
</evidence>
<comment type="caution">
    <text evidence="1">The sequence shown here is derived from an EMBL/GenBank/DDBJ whole genome shotgun (WGS) entry which is preliminary data.</text>
</comment>
<name>A0A8X6UPM5_NEPPI</name>